<protein>
    <submittedName>
        <fullName evidence="2">Uncharacterized protein</fullName>
    </submittedName>
</protein>
<feature type="transmembrane region" description="Helical" evidence="1">
    <location>
        <begin position="6"/>
        <end position="27"/>
    </location>
</feature>
<accession>A0A381UBT1</accession>
<dbReference type="AlphaFoldDB" id="A0A381UBT1"/>
<evidence type="ECO:0000313" key="2">
    <source>
        <dbReference type="EMBL" id="SVA25692.1"/>
    </source>
</evidence>
<organism evidence="2">
    <name type="scientific">marine metagenome</name>
    <dbReference type="NCBI Taxonomy" id="408172"/>
    <lineage>
        <taxon>unclassified sequences</taxon>
        <taxon>metagenomes</taxon>
        <taxon>ecological metagenomes</taxon>
    </lineage>
</organism>
<evidence type="ECO:0000256" key="1">
    <source>
        <dbReference type="SAM" id="Phobius"/>
    </source>
</evidence>
<gene>
    <name evidence="2" type="ORF">METZ01_LOCUS78546</name>
</gene>
<keyword evidence="1" id="KW-0472">Membrane</keyword>
<keyword evidence="1" id="KW-1133">Transmembrane helix</keyword>
<dbReference type="EMBL" id="UINC01006135">
    <property type="protein sequence ID" value="SVA25692.1"/>
    <property type="molecule type" value="Genomic_DNA"/>
</dbReference>
<proteinExistence type="predicted"/>
<keyword evidence="1" id="KW-0812">Transmembrane</keyword>
<sequence length="130" mass="14198">MIHKVLWRIPAILLSLAVLTPAIWTLFDHHFVERISDHDHLVASATHDHSYDRDYGLHNHDEPSPIGSSSFFAEYNGLVAMASSLVGFCSCSECDGGSTCTYGIISEGEIFPEAVKVSPDLAPPRSETAL</sequence>
<name>A0A381UBT1_9ZZZZ</name>
<reference evidence="2" key="1">
    <citation type="submission" date="2018-05" db="EMBL/GenBank/DDBJ databases">
        <authorList>
            <person name="Lanie J.A."/>
            <person name="Ng W.-L."/>
            <person name="Kazmierczak K.M."/>
            <person name="Andrzejewski T.M."/>
            <person name="Davidsen T.M."/>
            <person name="Wayne K.J."/>
            <person name="Tettelin H."/>
            <person name="Glass J.I."/>
            <person name="Rusch D."/>
            <person name="Podicherti R."/>
            <person name="Tsui H.-C.T."/>
            <person name="Winkler M.E."/>
        </authorList>
    </citation>
    <scope>NUCLEOTIDE SEQUENCE</scope>
</reference>